<evidence type="ECO:0000313" key="2">
    <source>
        <dbReference type="Proteomes" id="UP000238479"/>
    </source>
</evidence>
<dbReference type="Gramene" id="PRQ37915">
    <property type="protein sequence ID" value="PRQ37915"/>
    <property type="gene ID" value="RchiOBHm_Chr4g0407941"/>
</dbReference>
<dbReference type="AlphaFoldDB" id="A0A2P6QUQ8"/>
<keyword evidence="2" id="KW-1185">Reference proteome</keyword>
<organism evidence="1 2">
    <name type="scientific">Rosa chinensis</name>
    <name type="common">China rose</name>
    <dbReference type="NCBI Taxonomy" id="74649"/>
    <lineage>
        <taxon>Eukaryota</taxon>
        <taxon>Viridiplantae</taxon>
        <taxon>Streptophyta</taxon>
        <taxon>Embryophyta</taxon>
        <taxon>Tracheophyta</taxon>
        <taxon>Spermatophyta</taxon>
        <taxon>Magnoliopsida</taxon>
        <taxon>eudicotyledons</taxon>
        <taxon>Gunneridae</taxon>
        <taxon>Pentapetalae</taxon>
        <taxon>rosids</taxon>
        <taxon>fabids</taxon>
        <taxon>Rosales</taxon>
        <taxon>Rosaceae</taxon>
        <taxon>Rosoideae</taxon>
        <taxon>Rosoideae incertae sedis</taxon>
        <taxon>Rosa</taxon>
    </lineage>
</organism>
<accession>A0A2P6QUQ8</accession>
<dbReference type="PANTHER" id="PTHR35833">
    <property type="entry name" value="GALACTOSE-BINDING DOMAIN-LIKE, ARMADILLO-TYPE FOLD PROTEIN-RELATED"/>
    <property type="match status" value="1"/>
</dbReference>
<proteinExistence type="predicted"/>
<evidence type="ECO:0000313" key="1">
    <source>
        <dbReference type="EMBL" id="PRQ37915.1"/>
    </source>
</evidence>
<comment type="caution">
    <text evidence="1">The sequence shown here is derived from an EMBL/GenBank/DDBJ whole genome shotgun (WGS) entry which is preliminary data.</text>
</comment>
<dbReference type="Proteomes" id="UP000238479">
    <property type="component" value="Chromosome 4"/>
</dbReference>
<dbReference type="PANTHER" id="PTHR35833:SF1">
    <property type="entry name" value="GALACTOSE-BINDING DOMAIN-CONTAINING PROTEIN"/>
    <property type="match status" value="1"/>
</dbReference>
<protein>
    <submittedName>
        <fullName evidence="1">Uncharacterized protein</fullName>
    </submittedName>
</protein>
<reference evidence="1 2" key="1">
    <citation type="journal article" date="2018" name="Nat. Genet.">
        <title>The Rosa genome provides new insights in the design of modern roses.</title>
        <authorList>
            <person name="Bendahmane M."/>
        </authorList>
    </citation>
    <scope>NUCLEOTIDE SEQUENCE [LARGE SCALE GENOMIC DNA]</scope>
    <source>
        <strain evidence="2">cv. Old Blush</strain>
    </source>
</reference>
<name>A0A2P6QUQ8_ROSCH</name>
<dbReference type="STRING" id="74649.A0A2P6QUQ8"/>
<sequence>MLEPFLDPAVGKFKGKIAFGDLSCAYLETQERNCAIAINVIRTAVHKPAVLPSLESEWRHGSVAPR</sequence>
<dbReference type="EMBL" id="PDCK01000042">
    <property type="protein sequence ID" value="PRQ37915.1"/>
    <property type="molecule type" value="Genomic_DNA"/>
</dbReference>
<gene>
    <name evidence="1" type="ORF">RchiOBHm_Chr4g0407941</name>
</gene>